<feature type="transmembrane region" description="Helical" evidence="6">
    <location>
        <begin position="189"/>
        <end position="213"/>
    </location>
</feature>
<evidence type="ECO:0000256" key="2">
    <source>
        <dbReference type="ARBA" id="ARBA00022475"/>
    </source>
</evidence>
<dbReference type="HOGENOM" id="CLU_039483_10_2_10"/>
<keyword evidence="5 6" id="KW-0472">Membrane</keyword>
<feature type="transmembrane region" description="Helical" evidence="6">
    <location>
        <begin position="307"/>
        <end position="325"/>
    </location>
</feature>
<name>D1PVT8_9BACT</name>
<evidence type="ECO:0000256" key="4">
    <source>
        <dbReference type="ARBA" id="ARBA00022989"/>
    </source>
</evidence>
<protein>
    <recommendedName>
        <fullName evidence="7">ABC-2 type transporter transmembrane domain-containing protein</fullName>
    </recommendedName>
</protein>
<proteinExistence type="predicted"/>
<feature type="transmembrane region" description="Helical" evidence="6">
    <location>
        <begin position="24"/>
        <end position="44"/>
    </location>
</feature>
<keyword evidence="2" id="KW-1003">Cell membrane</keyword>
<dbReference type="RefSeq" id="WP_007173187.1">
    <property type="nucleotide sequence ID" value="NZ_GG704780.1"/>
</dbReference>
<gene>
    <name evidence="8" type="ORF">HMPREF0645_1073</name>
</gene>
<feature type="transmembrane region" description="Helical" evidence="6">
    <location>
        <begin position="234"/>
        <end position="258"/>
    </location>
</feature>
<dbReference type="eggNOG" id="COG1668">
    <property type="taxonomic scope" value="Bacteria"/>
</dbReference>
<feature type="transmembrane region" description="Helical" evidence="6">
    <location>
        <begin position="357"/>
        <end position="379"/>
    </location>
</feature>
<dbReference type="Gene3D" id="3.40.1710.10">
    <property type="entry name" value="abc type-2 transporter like domain"/>
    <property type="match status" value="1"/>
</dbReference>
<dbReference type="PANTHER" id="PTHR30294">
    <property type="entry name" value="MEMBRANE COMPONENT OF ABC TRANSPORTER YHHJ-RELATED"/>
    <property type="match status" value="1"/>
</dbReference>
<dbReference type="Pfam" id="PF12698">
    <property type="entry name" value="ABC2_membrane_3"/>
    <property type="match status" value="1"/>
</dbReference>
<comment type="caution">
    <text evidence="8">The sequence shown here is derived from an EMBL/GenBank/DDBJ whole genome shotgun (WGS) entry which is preliminary data.</text>
</comment>
<dbReference type="InterPro" id="IPR013525">
    <property type="entry name" value="ABC2_TM"/>
</dbReference>
<evidence type="ECO:0000256" key="1">
    <source>
        <dbReference type="ARBA" id="ARBA00004651"/>
    </source>
</evidence>
<keyword evidence="4 6" id="KW-1133">Transmembrane helix</keyword>
<evidence type="ECO:0000259" key="7">
    <source>
        <dbReference type="Pfam" id="PF12698"/>
    </source>
</evidence>
<dbReference type="PANTHER" id="PTHR30294:SF47">
    <property type="entry name" value="INNER MEMBRANE TRANSPORT PERMEASE YHHJ"/>
    <property type="match status" value="1"/>
</dbReference>
<feature type="transmembrane region" description="Helical" evidence="6">
    <location>
        <begin position="270"/>
        <end position="295"/>
    </location>
</feature>
<dbReference type="EMBL" id="ACKS01000045">
    <property type="protein sequence ID" value="EFA44443.1"/>
    <property type="molecule type" value="Genomic_DNA"/>
</dbReference>
<sequence>MRELISRIYRIALREMGIMRQNPIYGFCTIVFPILLIVFFTTLMGEGQPSNMPVGVVDQDNTHTTRSLVRQLDAFQSTHVVGYYTNMNEARKAIQRNEIQAFLVIPKGTTSGLMTQNQPKISFYYSNVTLLSGSMLYKDLKTIAVLGSAGATSAKLAATGKTNREIKAALQPIALDVHMVQNPWSDYNVYLSTTMVPAGIMILILLLTPYSIGTELKFHRSRQWIKMAGGNMNVALIGKLIPQTLIFLTVMYGFSFYIFHVLQFPHPGGIIPILLLGLLTVLSAQAFGVFVFGLMPSLRMSLSVCSLWAVVGISASGATFPIFAMDTPIQSIAQMFPLRHYYMVYQMTILNGYPLTYAWFNIMAFCIFICLPIFTVYNIKRAMLIYTYIP</sequence>
<dbReference type="OrthoDB" id="9811522at2"/>
<dbReference type="InterPro" id="IPR051449">
    <property type="entry name" value="ABC-2_transporter_component"/>
</dbReference>
<dbReference type="GO" id="GO:0005886">
    <property type="term" value="C:plasma membrane"/>
    <property type="evidence" value="ECO:0007669"/>
    <property type="project" value="UniProtKB-SubCell"/>
</dbReference>
<dbReference type="GO" id="GO:0140359">
    <property type="term" value="F:ABC-type transporter activity"/>
    <property type="evidence" value="ECO:0007669"/>
    <property type="project" value="InterPro"/>
</dbReference>
<dbReference type="Proteomes" id="UP000003160">
    <property type="component" value="Unassembled WGS sequence"/>
</dbReference>
<keyword evidence="9" id="KW-1185">Reference proteome</keyword>
<organism evidence="8 9">
    <name type="scientific">Hallella bergensis DSM 17361</name>
    <dbReference type="NCBI Taxonomy" id="585502"/>
    <lineage>
        <taxon>Bacteria</taxon>
        <taxon>Pseudomonadati</taxon>
        <taxon>Bacteroidota</taxon>
        <taxon>Bacteroidia</taxon>
        <taxon>Bacteroidales</taxon>
        <taxon>Prevotellaceae</taxon>
        <taxon>Hallella</taxon>
    </lineage>
</organism>
<evidence type="ECO:0000256" key="3">
    <source>
        <dbReference type="ARBA" id="ARBA00022692"/>
    </source>
</evidence>
<evidence type="ECO:0000313" key="9">
    <source>
        <dbReference type="Proteomes" id="UP000003160"/>
    </source>
</evidence>
<comment type="subcellular location">
    <subcellularLocation>
        <location evidence="1">Cell membrane</location>
        <topology evidence="1">Multi-pass membrane protein</topology>
    </subcellularLocation>
</comment>
<feature type="domain" description="ABC-2 type transporter transmembrane" evidence="7">
    <location>
        <begin position="27"/>
        <end position="371"/>
    </location>
</feature>
<accession>D1PVT8</accession>
<evidence type="ECO:0000256" key="6">
    <source>
        <dbReference type="SAM" id="Phobius"/>
    </source>
</evidence>
<reference evidence="8 9" key="1">
    <citation type="submission" date="2009-10" db="EMBL/GenBank/DDBJ databases">
        <authorList>
            <person name="Qin X."/>
            <person name="Bachman B."/>
            <person name="Battles P."/>
            <person name="Bell A."/>
            <person name="Bess C."/>
            <person name="Bickham C."/>
            <person name="Chaboub L."/>
            <person name="Chen D."/>
            <person name="Coyle M."/>
            <person name="Deiros D.R."/>
            <person name="Dinh H."/>
            <person name="Forbes L."/>
            <person name="Fowler G."/>
            <person name="Francisco L."/>
            <person name="Fu Q."/>
            <person name="Gubbala S."/>
            <person name="Hale W."/>
            <person name="Han Y."/>
            <person name="Hemphill L."/>
            <person name="Highlander S.K."/>
            <person name="Hirani K."/>
            <person name="Hogues M."/>
            <person name="Jackson L."/>
            <person name="Jakkamsetti A."/>
            <person name="Javaid M."/>
            <person name="Jiang H."/>
            <person name="Korchina V."/>
            <person name="Kovar C."/>
            <person name="Lara F."/>
            <person name="Lee S."/>
            <person name="Mata R."/>
            <person name="Mathew T."/>
            <person name="Moen C."/>
            <person name="Morales K."/>
            <person name="Munidasa M."/>
            <person name="Nazareth L."/>
            <person name="Ngo R."/>
            <person name="Nguyen L."/>
            <person name="Okwuonu G."/>
            <person name="Ongeri F."/>
            <person name="Patil S."/>
            <person name="Petrosino J."/>
            <person name="Pham C."/>
            <person name="Pham P."/>
            <person name="Pu L.-L."/>
            <person name="Puazo M."/>
            <person name="Raj R."/>
            <person name="Reid J."/>
            <person name="Rouhana J."/>
            <person name="Saada N."/>
            <person name="Shang Y."/>
            <person name="Simmons D."/>
            <person name="Thornton R."/>
            <person name="Warren J."/>
            <person name="Weissenberger G."/>
            <person name="Zhang J."/>
            <person name="Zhang L."/>
            <person name="Zhou C."/>
            <person name="Zhu D."/>
            <person name="Muzny D."/>
            <person name="Worley K."/>
            <person name="Gibbs R."/>
        </authorList>
    </citation>
    <scope>NUCLEOTIDE SEQUENCE [LARGE SCALE GENOMIC DNA]</scope>
    <source>
        <strain evidence="8 9">DSM 17361</strain>
    </source>
</reference>
<dbReference type="AlphaFoldDB" id="D1PVT8"/>
<evidence type="ECO:0000256" key="5">
    <source>
        <dbReference type="ARBA" id="ARBA00023136"/>
    </source>
</evidence>
<keyword evidence="3 6" id="KW-0812">Transmembrane</keyword>
<evidence type="ECO:0000313" key="8">
    <source>
        <dbReference type="EMBL" id="EFA44443.1"/>
    </source>
</evidence>